<protein>
    <recommendedName>
        <fullName evidence="2">aECM cysteine-cradle domain-containing protein</fullName>
    </recommendedName>
</protein>
<feature type="signal peptide" evidence="1">
    <location>
        <begin position="1"/>
        <end position="17"/>
    </location>
</feature>
<proteinExistence type="predicted"/>
<dbReference type="Proteomes" id="UP000024404">
    <property type="component" value="Unassembled WGS sequence"/>
</dbReference>
<keyword evidence="1" id="KW-0732">Signal</keyword>
<keyword evidence="4" id="KW-1185">Reference proteome</keyword>
<dbReference type="OMA" id="EIFRRHC"/>
<evidence type="ECO:0000259" key="2">
    <source>
        <dbReference type="Pfam" id="PF23626"/>
    </source>
</evidence>
<evidence type="ECO:0000256" key="1">
    <source>
        <dbReference type="SAM" id="SignalP"/>
    </source>
</evidence>
<dbReference type="AlphaFoldDB" id="A0A8R1XVC5"/>
<sequence>MFTKIIILLLLHIIVLAEEQPFLDLKKVIRGALDVVAAVPTSTVPINYNLGNPSQVITSNGIQGIDPIIRERFSRLFHIPPDFVHRLAAQAGFIDYEPTTAKPFSNYCDFPNSSRIIINHTLSEKQAAILQSEQQAVIFQPVIKDGHLYYQPFGDISEGSQPKMIIYGGRLYIATPLLSEKHVQQLTMNSMVTQNPSEIADKKEKDNQISEITDEPNEGMHYHRIYEKNIKTAGDEQAQTAKLQQVIVPDASPMGILGIESKAKTSSPYRKVYKKELENYDALHQFNLQKQPREISVNLAQDDATRNGLERKVISFQPTTSVSSYNQPAKIAENFASKTENSNLPSYQLSLNKNLKQYEGIDNMTFDTLIKKQTMTSIEQANKLATGILSRKKVEKNANAEFTNEKQSMRRILALRRKMAADRKKFAERKRLLLSVKRKVNQDDTDREIFRRHCYNIRSLARQFGFTDIKQYVLSNCAFIEKYYPEFKCKEAEASIDKCLRLFE</sequence>
<evidence type="ECO:0000313" key="4">
    <source>
        <dbReference type="Proteomes" id="UP000024404"/>
    </source>
</evidence>
<reference evidence="3" key="2">
    <citation type="submission" date="2022-06" db="UniProtKB">
        <authorList>
            <consortium name="EnsemblMetazoa"/>
        </authorList>
    </citation>
    <scope>IDENTIFICATION</scope>
</reference>
<dbReference type="Pfam" id="PF23626">
    <property type="entry name" value="CCD_aECM"/>
    <property type="match status" value="1"/>
</dbReference>
<dbReference type="EMBL" id="CMVM020000161">
    <property type="status" value="NOT_ANNOTATED_CDS"/>
    <property type="molecule type" value="Genomic_DNA"/>
</dbReference>
<name>A0A8R1XVC5_ONCVO</name>
<organism evidence="3 4">
    <name type="scientific">Onchocerca volvulus</name>
    <dbReference type="NCBI Taxonomy" id="6282"/>
    <lineage>
        <taxon>Eukaryota</taxon>
        <taxon>Metazoa</taxon>
        <taxon>Ecdysozoa</taxon>
        <taxon>Nematoda</taxon>
        <taxon>Chromadorea</taxon>
        <taxon>Rhabditida</taxon>
        <taxon>Spirurina</taxon>
        <taxon>Spiruromorpha</taxon>
        <taxon>Filarioidea</taxon>
        <taxon>Onchocercidae</taxon>
        <taxon>Onchocerca</taxon>
    </lineage>
</organism>
<dbReference type="PANTHER" id="PTHR37435:SF3">
    <property type="entry name" value="DUMPY: SHORTER THAN WILD-TYPE"/>
    <property type="match status" value="1"/>
</dbReference>
<accession>A0A8R1XVC5</accession>
<dbReference type="PANTHER" id="PTHR37435">
    <property type="entry name" value="PROTEIN CBG14344"/>
    <property type="match status" value="1"/>
</dbReference>
<feature type="domain" description="aECM cysteine-cradle" evidence="2">
    <location>
        <begin position="451"/>
        <end position="501"/>
    </location>
</feature>
<evidence type="ECO:0000313" key="3">
    <source>
        <dbReference type="EnsemblMetazoa" id="OVOC5558.1"/>
    </source>
</evidence>
<reference evidence="4" key="1">
    <citation type="submission" date="2013-10" db="EMBL/GenBank/DDBJ databases">
        <title>Genome sequencing of Onchocerca volvulus.</title>
        <authorList>
            <person name="Cotton J."/>
            <person name="Tsai J."/>
            <person name="Stanley E."/>
            <person name="Tracey A."/>
            <person name="Holroyd N."/>
            <person name="Lustigman S."/>
            <person name="Berriman M."/>
        </authorList>
    </citation>
    <scope>NUCLEOTIDE SEQUENCE</scope>
</reference>
<dbReference type="EnsemblMetazoa" id="OVOC5558.1">
    <property type="protein sequence ID" value="OVOC5558.1"/>
    <property type="gene ID" value="WBGene00242367"/>
</dbReference>
<dbReference type="InterPro" id="IPR055352">
    <property type="entry name" value="CCD_aECM"/>
</dbReference>
<feature type="chain" id="PRO_5035719996" description="aECM cysteine-cradle domain-containing protein" evidence="1">
    <location>
        <begin position="18"/>
        <end position="504"/>
    </location>
</feature>